<evidence type="ECO:0000313" key="3">
    <source>
        <dbReference type="Proteomes" id="UP000594454"/>
    </source>
</evidence>
<dbReference type="Proteomes" id="UP000594454">
    <property type="component" value="Chromosome 3"/>
</dbReference>
<accession>A0A7R8YT77</accession>
<reference evidence="2 3" key="1">
    <citation type="submission" date="2020-11" db="EMBL/GenBank/DDBJ databases">
        <authorList>
            <person name="Wallbank WR R."/>
            <person name="Pardo Diaz C."/>
            <person name="Kozak K."/>
            <person name="Martin S."/>
            <person name="Jiggins C."/>
            <person name="Moest M."/>
            <person name="Warren A I."/>
            <person name="Generalovic N T."/>
            <person name="Byers J.R.P. K."/>
            <person name="Montejo-Kovacevich G."/>
            <person name="Yen C E."/>
        </authorList>
    </citation>
    <scope>NUCLEOTIDE SEQUENCE [LARGE SCALE GENOMIC DNA]</scope>
</reference>
<dbReference type="OrthoDB" id="10594413at2759"/>
<dbReference type="SUPFAM" id="SSF54695">
    <property type="entry name" value="POZ domain"/>
    <property type="match status" value="1"/>
</dbReference>
<name>A0A7R8YT77_HERIL</name>
<feature type="domain" description="BTB" evidence="1">
    <location>
        <begin position="179"/>
        <end position="232"/>
    </location>
</feature>
<proteinExistence type="predicted"/>
<dbReference type="EMBL" id="LR899011">
    <property type="protein sequence ID" value="CAD7084682.1"/>
    <property type="molecule type" value="Genomic_DNA"/>
</dbReference>
<dbReference type="Pfam" id="PF00651">
    <property type="entry name" value="BTB"/>
    <property type="match status" value="1"/>
</dbReference>
<organism evidence="2 3">
    <name type="scientific">Hermetia illucens</name>
    <name type="common">Black soldier fly</name>
    <dbReference type="NCBI Taxonomy" id="343691"/>
    <lineage>
        <taxon>Eukaryota</taxon>
        <taxon>Metazoa</taxon>
        <taxon>Ecdysozoa</taxon>
        <taxon>Arthropoda</taxon>
        <taxon>Hexapoda</taxon>
        <taxon>Insecta</taxon>
        <taxon>Pterygota</taxon>
        <taxon>Neoptera</taxon>
        <taxon>Endopterygota</taxon>
        <taxon>Diptera</taxon>
        <taxon>Brachycera</taxon>
        <taxon>Stratiomyomorpha</taxon>
        <taxon>Stratiomyidae</taxon>
        <taxon>Hermetiinae</taxon>
        <taxon>Hermetia</taxon>
    </lineage>
</organism>
<dbReference type="AlphaFoldDB" id="A0A7R8YT77"/>
<sequence length="265" mass="31084">MAKITSHGNTVISPLVQTLNYTVENFPHQCRFPHNEHFFVQGGFQLNGMEGCIRFYPRGYSTDDENWLTLYMGLESKIDVEIYINLEVNIITLIENHEVIVLFQQFQLLFTPGFMWNAVKVVPTKAVLKRMLLPDGGFKVRFVLRTHTHNIDRRLSTPIESTRNKIKELLLQDPAQQRFDVAFVIDGRLFFAHKRILVYSFAFRAIMSDWSDYGEPIIQLPYVRPQVFEDLVIDCYVKSNRFCKKCFSVRKSKDSICCEIISWRR</sequence>
<dbReference type="InterPro" id="IPR000210">
    <property type="entry name" value="BTB/POZ_dom"/>
</dbReference>
<protein>
    <recommendedName>
        <fullName evidence="1">BTB domain-containing protein</fullName>
    </recommendedName>
</protein>
<evidence type="ECO:0000259" key="1">
    <source>
        <dbReference type="PROSITE" id="PS50097"/>
    </source>
</evidence>
<dbReference type="Gene3D" id="3.30.710.10">
    <property type="entry name" value="Potassium Channel Kv1.1, Chain A"/>
    <property type="match status" value="1"/>
</dbReference>
<dbReference type="InterPro" id="IPR011333">
    <property type="entry name" value="SKP1/BTB/POZ_sf"/>
</dbReference>
<gene>
    <name evidence="2" type="ORF">HERILL_LOCUS7565</name>
</gene>
<dbReference type="SUPFAM" id="SSF49599">
    <property type="entry name" value="TRAF domain-like"/>
    <property type="match status" value="1"/>
</dbReference>
<keyword evidence="3" id="KW-1185">Reference proteome</keyword>
<dbReference type="PROSITE" id="PS50097">
    <property type="entry name" value="BTB"/>
    <property type="match status" value="1"/>
</dbReference>
<dbReference type="InParanoid" id="A0A7R8YT77"/>
<evidence type="ECO:0000313" key="2">
    <source>
        <dbReference type="EMBL" id="CAD7084682.1"/>
    </source>
</evidence>